<dbReference type="PRINTS" id="PR00119">
    <property type="entry name" value="CATATPASE"/>
</dbReference>
<dbReference type="PRINTS" id="PR00120">
    <property type="entry name" value="HATPASE"/>
</dbReference>
<keyword evidence="3" id="KW-1185">Reference proteome</keyword>
<dbReference type="Pfam" id="PF08282">
    <property type="entry name" value="Hydrolase_3"/>
    <property type="match status" value="1"/>
</dbReference>
<dbReference type="GO" id="GO:0005507">
    <property type="term" value="F:copper ion binding"/>
    <property type="evidence" value="ECO:0007669"/>
    <property type="project" value="TreeGrafter"/>
</dbReference>
<dbReference type="GO" id="GO:0060003">
    <property type="term" value="P:copper ion export"/>
    <property type="evidence" value="ECO:0007669"/>
    <property type="project" value="TreeGrafter"/>
</dbReference>
<dbReference type="GO" id="GO:0015677">
    <property type="term" value="P:copper ion import"/>
    <property type="evidence" value="ECO:0007669"/>
    <property type="project" value="TreeGrafter"/>
</dbReference>
<dbReference type="GO" id="GO:0006878">
    <property type="term" value="P:intracellular copper ion homeostasis"/>
    <property type="evidence" value="ECO:0007669"/>
    <property type="project" value="TreeGrafter"/>
</dbReference>
<dbReference type="InterPro" id="IPR023214">
    <property type="entry name" value="HAD_sf"/>
</dbReference>
<dbReference type="Gene3D" id="3.40.50.1000">
    <property type="entry name" value="HAD superfamily/HAD-like"/>
    <property type="match status" value="1"/>
</dbReference>
<dbReference type="GO" id="GO:0005524">
    <property type="term" value="F:ATP binding"/>
    <property type="evidence" value="ECO:0007669"/>
    <property type="project" value="InterPro"/>
</dbReference>
<accession>A0A821YN82</accession>
<dbReference type="NCBIfam" id="TIGR01494">
    <property type="entry name" value="ATPase_P-type"/>
    <property type="match status" value="1"/>
</dbReference>
<dbReference type="AlphaFoldDB" id="A0A821YN82"/>
<organism evidence="2 3">
    <name type="scientific">Rotaria socialis</name>
    <dbReference type="NCBI Taxonomy" id="392032"/>
    <lineage>
        <taxon>Eukaryota</taxon>
        <taxon>Metazoa</taxon>
        <taxon>Spiralia</taxon>
        <taxon>Gnathifera</taxon>
        <taxon>Rotifera</taxon>
        <taxon>Eurotatoria</taxon>
        <taxon>Bdelloidea</taxon>
        <taxon>Philodinida</taxon>
        <taxon>Philodinidae</taxon>
        <taxon>Rotaria</taxon>
    </lineage>
</organism>
<dbReference type="PANTHER" id="PTHR43520">
    <property type="entry name" value="ATP7, ISOFORM B"/>
    <property type="match status" value="1"/>
</dbReference>
<evidence type="ECO:0000313" key="2">
    <source>
        <dbReference type="EMBL" id="CAF4961859.1"/>
    </source>
</evidence>
<dbReference type="SUPFAM" id="SSF56784">
    <property type="entry name" value="HAD-like"/>
    <property type="match status" value="1"/>
</dbReference>
<dbReference type="EMBL" id="CAJOBP010095810">
    <property type="protein sequence ID" value="CAF4961859.1"/>
    <property type="molecule type" value="Genomic_DNA"/>
</dbReference>
<protein>
    <submittedName>
        <fullName evidence="2">Uncharacterized protein</fullName>
    </submittedName>
</protein>
<evidence type="ECO:0000313" key="3">
    <source>
        <dbReference type="Proteomes" id="UP000663873"/>
    </source>
</evidence>
<keyword evidence="1" id="KW-1278">Translocase</keyword>
<dbReference type="InterPro" id="IPR001757">
    <property type="entry name" value="P_typ_ATPase"/>
</dbReference>
<evidence type="ECO:0000256" key="1">
    <source>
        <dbReference type="ARBA" id="ARBA00022967"/>
    </source>
</evidence>
<gene>
    <name evidence="2" type="ORF">UJA718_LOCUS48289</name>
</gene>
<dbReference type="GO" id="GO:0043682">
    <property type="term" value="F:P-type divalent copper transporter activity"/>
    <property type="evidence" value="ECO:0007669"/>
    <property type="project" value="TreeGrafter"/>
</dbReference>
<dbReference type="GO" id="GO:0005802">
    <property type="term" value="C:trans-Golgi network"/>
    <property type="evidence" value="ECO:0007669"/>
    <property type="project" value="TreeGrafter"/>
</dbReference>
<reference evidence="2" key="1">
    <citation type="submission" date="2021-02" db="EMBL/GenBank/DDBJ databases">
        <authorList>
            <person name="Nowell W R."/>
        </authorList>
    </citation>
    <scope>NUCLEOTIDE SEQUENCE</scope>
</reference>
<name>A0A821YN82_9BILA</name>
<dbReference type="GO" id="GO:0016887">
    <property type="term" value="F:ATP hydrolysis activity"/>
    <property type="evidence" value="ECO:0007669"/>
    <property type="project" value="InterPro"/>
</dbReference>
<comment type="caution">
    <text evidence="2">The sequence shown here is derived from an EMBL/GenBank/DDBJ whole genome shotgun (WGS) entry which is preliminary data.</text>
</comment>
<dbReference type="InterPro" id="IPR036412">
    <property type="entry name" value="HAD-like_sf"/>
</dbReference>
<feature type="non-terminal residue" evidence="2">
    <location>
        <position position="80"/>
    </location>
</feature>
<feature type="non-terminal residue" evidence="2">
    <location>
        <position position="1"/>
    </location>
</feature>
<dbReference type="Proteomes" id="UP000663873">
    <property type="component" value="Unassembled WGS sequence"/>
</dbReference>
<proteinExistence type="predicted"/>
<sequence>KNYHGKVAMVGDGINDSPALARADVGIAVGTGADVAVEAASIVLIRDELFDVVAAIKLSKKTVWRIRLNFIFATVYNLIG</sequence>
<dbReference type="PANTHER" id="PTHR43520:SF8">
    <property type="entry name" value="P-TYPE CU(+) TRANSPORTER"/>
    <property type="match status" value="1"/>
</dbReference>
<dbReference type="GO" id="GO:0005886">
    <property type="term" value="C:plasma membrane"/>
    <property type="evidence" value="ECO:0007669"/>
    <property type="project" value="TreeGrafter"/>
</dbReference>